<keyword evidence="6" id="KW-0808">Transferase</keyword>
<evidence type="ECO:0000256" key="6">
    <source>
        <dbReference type="ARBA" id="ARBA00022679"/>
    </source>
</evidence>
<comment type="subcellular location">
    <subcellularLocation>
        <location evidence="2">Cytoplasm</location>
    </subcellularLocation>
    <subcellularLocation>
        <location evidence="1">Nucleus</location>
    </subcellularLocation>
</comment>
<proteinExistence type="inferred from homology"/>
<reference evidence="11 12" key="1">
    <citation type="submission" date="2022-07" db="EMBL/GenBank/DDBJ databases">
        <title>Genome-wide signatures of adaptation to extreme environments.</title>
        <authorList>
            <person name="Cho C.H."/>
            <person name="Yoon H.S."/>
        </authorList>
    </citation>
    <scope>NUCLEOTIDE SEQUENCE [LARGE SCALE GENOMIC DNA]</scope>
    <source>
        <strain evidence="11 12">DBV 063 E5</strain>
    </source>
</reference>
<evidence type="ECO:0000256" key="3">
    <source>
        <dbReference type="ARBA" id="ARBA00012533"/>
    </source>
</evidence>
<dbReference type="PANTHER" id="PTHR14614">
    <property type="entry name" value="HEPATOCELLULAR CARCINOMA-ASSOCIATED ANTIGEN"/>
    <property type="match status" value="1"/>
</dbReference>
<dbReference type="EC" id="2.1.1.85" evidence="3"/>
<comment type="caution">
    <text evidence="11">The sequence shown here is derived from an EMBL/GenBank/DDBJ whole genome shotgun (WGS) entry which is preliminary data.</text>
</comment>
<evidence type="ECO:0000313" key="11">
    <source>
        <dbReference type="EMBL" id="KAK4538384.1"/>
    </source>
</evidence>
<keyword evidence="12" id="KW-1185">Reference proteome</keyword>
<accession>A0AAV9J236</accession>
<keyword evidence="8" id="KW-0539">Nucleus</keyword>
<evidence type="ECO:0000256" key="8">
    <source>
        <dbReference type="ARBA" id="ARBA00023242"/>
    </source>
</evidence>
<evidence type="ECO:0000256" key="9">
    <source>
        <dbReference type="ARBA" id="ARBA00038126"/>
    </source>
</evidence>
<feature type="compositionally biased region" description="Basic and acidic residues" evidence="10">
    <location>
        <begin position="20"/>
        <end position="35"/>
    </location>
</feature>
<evidence type="ECO:0000256" key="4">
    <source>
        <dbReference type="ARBA" id="ARBA00022490"/>
    </source>
</evidence>
<dbReference type="Pfam" id="PF10294">
    <property type="entry name" value="Methyltransf_16"/>
    <property type="match status" value="1"/>
</dbReference>
<organism evidence="11 12">
    <name type="scientific">Cyanidium caldarium</name>
    <name type="common">Red alga</name>
    <dbReference type="NCBI Taxonomy" id="2771"/>
    <lineage>
        <taxon>Eukaryota</taxon>
        <taxon>Rhodophyta</taxon>
        <taxon>Bangiophyceae</taxon>
        <taxon>Cyanidiales</taxon>
        <taxon>Cyanidiaceae</taxon>
        <taxon>Cyanidium</taxon>
    </lineage>
</organism>
<dbReference type="GO" id="GO:0032259">
    <property type="term" value="P:methylation"/>
    <property type="evidence" value="ECO:0007669"/>
    <property type="project" value="UniProtKB-KW"/>
</dbReference>
<keyword evidence="4" id="KW-0963">Cytoplasm</keyword>
<sequence length="335" mass="37258">MCVFRFHFGERQDGGGAERASNREATADRPGRVGDGEEAAGKPPEWIFGECIPWTDSYTEEHVSNDAVRWTAEVLDDGHVLERVALVRMPELHAENMDIASGYRVWEGARDLATYVGSAAFATEYAALVDTDRQSAVRAIEIGCGHALAGVRLAQRSEWQRAAGATVDFHDYNRRVITELTQRNVWRNAVRRSTAPSPMSLHRHHFFAGDWRGLPQAVAAAYRTSNAHRYDLVLASETAYTAAVLEACLRVCRQLLRQPHGVALLATKTCYFGLDGGSWPLHTAVRQLGGRSRCVWRSARDDRSYQREVIAVQFEDADGHSARSSSLPREMSTSV</sequence>
<evidence type="ECO:0000313" key="12">
    <source>
        <dbReference type="Proteomes" id="UP001301350"/>
    </source>
</evidence>
<dbReference type="GO" id="GO:0005737">
    <property type="term" value="C:cytoplasm"/>
    <property type="evidence" value="ECO:0007669"/>
    <property type="project" value="UniProtKB-SubCell"/>
</dbReference>
<dbReference type="InterPro" id="IPR029063">
    <property type="entry name" value="SAM-dependent_MTases_sf"/>
</dbReference>
<keyword evidence="7" id="KW-0949">S-adenosyl-L-methionine</keyword>
<dbReference type="SUPFAM" id="SSF53335">
    <property type="entry name" value="S-adenosyl-L-methionine-dependent methyltransferases"/>
    <property type="match status" value="1"/>
</dbReference>
<feature type="region of interest" description="Disordered" evidence="10">
    <location>
        <begin position="12"/>
        <end position="42"/>
    </location>
</feature>
<evidence type="ECO:0000256" key="5">
    <source>
        <dbReference type="ARBA" id="ARBA00022603"/>
    </source>
</evidence>
<dbReference type="EMBL" id="JANCYW010000017">
    <property type="protein sequence ID" value="KAK4538384.1"/>
    <property type="molecule type" value="Genomic_DNA"/>
</dbReference>
<dbReference type="PANTHER" id="PTHR14614:SF39">
    <property type="entry name" value="HISTIDINE PROTEIN METHYLTRANSFERASE 1 HOMOLOG"/>
    <property type="match status" value="1"/>
</dbReference>
<evidence type="ECO:0000256" key="1">
    <source>
        <dbReference type="ARBA" id="ARBA00004123"/>
    </source>
</evidence>
<dbReference type="Proteomes" id="UP001301350">
    <property type="component" value="Unassembled WGS sequence"/>
</dbReference>
<dbReference type="GO" id="GO:0018064">
    <property type="term" value="F:protein-L-histidine N-tele-methyltransferase activity"/>
    <property type="evidence" value="ECO:0007669"/>
    <property type="project" value="UniProtKB-EC"/>
</dbReference>
<evidence type="ECO:0000256" key="2">
    <source>
        <dbReference type="ARBA" id="ARBA00004496"/>
    </source>
</evidence>
<evidence type="ECO:0000256" key="7">
    <source>
        <dbReference type="ARBA" id="ARBA00022691"/>
    </source>
</evidence>
<dbReference type="Gene3D" id="3.40.50.150">
    <property type="entry name" value="Vaccinia Virus protein VP39"/>
    <property type="match status" value="1"/>
</dbReference>
<evidence type="ECO:0000256" key="10">
    <source>
        <dbReference type="SAM" id="MobiDB-lite"/>
    </source>
</evidence>
<name>A0AAV9J236_CYACA</name>
<dbReference type="GO" id="GO:0005634">
    <property type="term" value="C:nucleus"/>
    <property type="evidence" value="ECO:0007669"/>
    <property type="project" value="UniProtKB-SubCell"/>
</dbReference>
<protein>
    <recommendedName>
        <fullName evidence="3">protein-histidine N-methyltransferase</fullName>
        <ecNumber evidence="3">2.1.1.85</ecNumber>
    </recommendedName>
</protein>
<comment type="similarity">
    <text evidence="9">Belongs to the methyltransferase superfamily. METTL18 family.</text>
</comment>
<dbReference type="AlphaFoldDB" id="A0AAV9J236"/>
<gene>
    <name evidence="11" type="ORF">CDCA_CDCA17G4409</name>
</gene>
<dbReference type="InterPro" id="IPR019410">
    <property type="entry name" value="Methyltransf_16"/>
</dbReference>
<keyword evidence="5" id="KW-0489">Methyltransferase</keyword>